<gene>
    <name evidence="4" type="ORF">C8N25_101332</name>
</gene>
<dbReference type="Proteomes" id="UP000256405">
    <property type="component" value="Unassembled WGS sequence"/>
</dbReference>
<evidence type="ECO:0000313" key="5">
    <source>
        <dbReference type="Proteomes" id="UP000256405"/>
    </source>
</evidence>
<evidence type="ECO:0000256" key="1">
    <source>
        <dbReference type="ARBA" id="ARBA00006594"/>
    </source>
</evidence>
<comment type="caution">
    <text evidence="4">The sequence shown here is derived from an EMBL/GenBank/DDBJ whole genome shotgun (WGS) entry which is preliminary data.</text>
</comment>
<dbReference type="InterPro" id="IPR029063">
    <property type="entry name" value="SAM-dependent_MTases_sf"/>
</dbReference>
<dbReference type="InterPro" id="IPR022749">
    <property type="entry name" value="D12N6_MeTrfase_N"/>
</dbReference>
<keyword evidence="2" id="KW-0680">Restriction system</keyword>
<evidence type="ECO:0000256" key="2">
    <source>
        <dbReference type="ARBA" id="ARBA00022747"/>
    </source>
</evidence>
<sequence length="163" mass="18850">MTQITTNIKGIRDIMRKDTGVDGDAQRISQMVWMLFMKIFADKEEEWEITIDGYESPIPENLKWQTCAADEEGLKGDALMDFINNELFPALKELDFSISPQAKIIRAVFEDTYNYMKNGTLFRQVINQINRIDFNSSTDRHLFNDLYETILKELQSAGSSGEY</sequence>
<accession>A0A3E0E8D3</accession>
<comment type="similarity">
    <text evidence="1">Belongs to the N(4)/N(6)-methyltransferase family.</text>
</comment>
<dbReference type="GO" id="GO:0009307">
    <property type="term" value="P:DNA restriction-modification system"/>
    <property type="evidence" value="ECO:0007669"/>
    <property type="project" value="UniProtKB-KW"/>
</dbReference>
<name>A0A3E0E8D3_9BACT</name>
<dbReference type="AlphaFoldDB" id="A0A3E0E8D3"/>
<keyword evidence="5" id="KW-1185">Reference proteome</keyword>
<feature type="domain" description="N6 adenine-specific DNA methyltransferase N-terminal" evidence="3">
    <location>
        <begin position="7"/>
        <end position="129"/>
    </location>
</feature>
<dbReference type="InterPro" id="IPR038333">
    <property type="entry name" value="T1MK-like_N_sf"/>
</dbReference>
<dbReference type="EMBL" id="QUNF01000001">
    <property type="protein sequence ID" value="REG94502.1"/>
    <property type="molecule type" value="Genomic_DNA"/>
</dbReference>
<dbReference type="Pfam" id="PF12161">
    <property type="entry name" value="HsdM_N"/>
    <property type="match status" value="1"/>
</dbReference>
<dbReference type="SUPFAM" id="SSF53335">
    <property type="entry name" value="S-adenosyl-L-methionine-dependent methyltransferases"/>
    <property type="match status" value="1"/>
</dbReference>
<dbReference type="RefSeq" id="WP_205635858.1">
    <property type="nucleotide sequence ID" value="NZ_MSSW01000042.1"/>
</dbReference>
<reference evidence="4 5" key="1">
    <citation type="submission" date="2018-08" db="EMBL/GenBank/DDBJ databases">
        <title>Genomic Encyclopedia of Archaeal and Bacterial Type Strains, Phase II (KMG-II): from individual species to whole genera.</title>
        <authorList>
            <person name="Goeker M."/>
        </authorList>
    </citation>
    <scope>NUCLEOTIDE SEQUENCE [LARGE SCALE GENOMIC DNA]</scope>
    <source>
        <strain evidence="4 5">DSM 15986</strain>
    </source>
</reference>
<evidence type="ECO:0000259" key="3">
    <source>
        <dbReference type="Pfam" id="PF12161"/>
    </source>
</evidence>
<dbReference type="Gene3D" id="1.20.1260.30">
    <property type="match status" value="1"/>
</dbReference>
<evidence type="ECO:0000313" key="4">
    <source>
        <dbReference type="EMBL" id="REG94502.1"/>
    </source>
</evidence>
<organism evidence="4 5">
    <name type="scientific">Algoriphagus antarcticus</name>
    <dbReference type="NCBI Taxonomy" id="238540"/>
    <lineage>
        <taxon>Bacteria</taxon>
        <taxon>Pseudomonadati</taxon>
        <taxon>Bacteroidota</taxon>
        <taxon>Cytophagia</taxon>
        <taxon>Cytophagales</taxon>
        <taxon>Cyclobacteriaceae</taxon>
        <taxon>Algoriphagus</taxon>
    </lineage>
</organism>
<protein>
    <submittedName>
        <fullName evidence="4">HsdM-like protein</fullName>
    </submittedName>
</protein>
<proteinExistence type="inferred from homology"/>